<evidence type="ECO:0000256" key="6">
    <source>
        <dbReference type="PROSITE-ProRule" id="PRU00302"/>
    </source>
</evidence>
<dbReference type="SMART" id="SM00723">
    <property type="entry name" value="AMOP"/>
    <property type="match status" value="1"/>
</dbReference>
<sequence>MSLYKYFCIFLYLFLQNSSLIFSQQTYQEYSTVDLFGNKNPIYNYLPNPGHVDVKKLDEYLEQTDHRLEEGWWHLFPYGPLYHDASILTKTNHDRQIDFDFDFPFYGFRFNYTMIYPGGLLAFSDPEFIQPPYTFPNPRWPEQKDASFIAPFYADQQFQYIGEKGISNVWYRLVFRPRAYENFDEWGDPLMRNGNERYSDMFKTQYDRYHKQKWGRVEDPYLLDNITMAIREGIIGAHGFRADYAVIVTWERMAYGGAPKITQVNRFEEAKRWTNTYQVVLATDEIRSYCIFNYAHINWTSSNTAGALQGRGGLQSAIAGFNAGNGTGWTPLPYSGEGRVLKLQEFSNVGVPGRWLYRVDEQIIPGGCSNESVGFMTTAPIAASMIGGVLVNVSGPCLRGGDVVKVIFDEYQVDCERLSMIRAQCILPVNKMFRTGLVQTRMSRDGGQSYPYVGTFYLLQPALAMPQVKLIDNPRESFNNWRSANATKLRLEWAPYNLTNDINAQVDITLMGYWEDTDDHVFEEVGTLGLRLPNSGSFEFDPRTMARTHMVLDSWRRFSFGFVRVALSDQHESNGAFWSKMTPFGWYFRDVWEYEYGSDWALELCKDWFDYDGRRINYAMDLEPSVPCPCVLDQALLDIGRFMPLIGCDRDGDASCNYNKGAQHCVMSTGSTWTGAGQVCCYDFEGWLMHSDDYENAAHLRFFSPGTSQRSHPLGSYPFKRPPYVPSLSNYHTDVMAYEKCCKWAGNCEFYFWRRQTSGCQEYIPPVAGIAYGDPHFVTYDGTRYSFNGKGYYMLTMAKDSIHDFQVQVRMEQPPKTDWNQEVMGTVITGMAARENDSDIVQIFARKDHRRWRYRMDVVVNGYYCYFDTPELKLQKFKGVTLRSPERNHNQSEIHVMFESGVGIQVQEAHGVLSVMVLLPPQFNETYAFPRGHDYYGTGYDEYGRSTSNVRADFSDLLVPPSTLQYSAGIQRFVTVGLLGTFNDNHLDDLMSPDGQITIVNYPPTEQDNRNAYEFGKRWRIDGSKYKLLFQDYIKPIYDPLKFGNDYSYEPVFDPYRLQYNASLVFTLEEVRVACQNVYECEYDYFLTGRREIAMATLEVQKKLLELKEKGSKRKQSCGALLTGPGVIKYPPGNNYLDGVTVTFTCKPEYFIHGAQQRVCVNGTWSPGWWTWCRRRTLETGLKWITGVLSSTAILLFIASIFFACYLRRISLHPETKITLRRAESCGGLSRFAKSGRKDGGEDKFEDENYINGRTSGEMYDSRLPETIKSPIQLKRSVRIAQVPDIQVIPPSTESSQESRETYINQMTPSQRLVPFSGEEEIPQQPTRRYKMEERYEYEYYNRGFDDTENIQGPPLTLRHPHQSQFLGRETST</sequence>
<dbReference type="InterPro" id="IPR000436">
    <property type="entry name" value="Sushi_SCR_CCP_dom"/>
</dbReference>
<feature type="disulfide bond" evidence="6">
    <location>
        <begin position="1146"/>
        <end position="1173"/>
    </location>
</feature>
<evidence type="ECO:0000259" key="12">
    <source>
        <dbReference type="PROSITE" id="PS51220"/>
    </source>
</evidence>
<evidence type="ECO:0000256" key="5">
    <source>
        <dbReference type="ARBA" id="ARBA00023157"/>
    </source>
</evidence>
<dbReference type="InterPro" id="IPR056619">
    <property type="entry name" value="C8-3_MUC4"/>
</dbReference>
<dbReference type="STRING" id="75913.A0A0K0F495"/>
<dbReference type="Proteomes" id="UP000035680">
    <property type="component" value="Unassembled WGS sequence"/>
</dbReference>
<keyword evidence="6" id="KW-0768">Sushi</keyword>
<feature type="chain" id="PRO_5005329394" evidence="9">
    <location>
        <begin position="24"/>
        <end position="1373"/>
    </location>
</feature>
<feature type="domain" description="VWFD" evidence="13">
    <location>
        <begin position="767"/>
        <end position="1029"/>
    </location>
</feature>
<feature type="signal peptide" evidence="9">
    <location>
        <begin position="1"/>
        <end position="23"/>
    </location>
</feature>
<dbReference type="Pfam" id="PF03782">
    <property type="entry name" value="AMOP"/>
    <property type="match status" value="1"/>
</dbReference>
<proteinExistence type="predicted"/>
<dbReference type="InterPro" id="IPR005533">
    <property type="entry name" value="AMOP_dom"/>
</dbReference>
<protein>
    <submittedName>
        <fullName evidence="15">Protein mesh (inferred by orthology to a D. melanogaster protein)</fullName>
    </submittedName>
</protein>
<accession>A0A0K0F495</accession>
<dbReference type="GO" id="GO:0007160">
    <property type="term" value="P:cell-matrix adhesion"/>
    <property type="evidence" value="ECO:0007669"/>
    <property type="project" value="InterPro"/>
</dbReference>
<dbReference type="PANTHER" id="PTHR13802">
    <property type="entry name" value="MUCIN 4-RELATED"/>
    <property type="match status" value="1"/>
</dbReference>
<evidence type="ECO:0000259" key="13">
    <source>
        <dbReference type="PROSITE" id="PS51233"/>
    </source>
</evidence>
<dbReference type="Gene3D" id="2.10.70.10">
    <property type="entry name" value="Complement Module, domain 1"/>
    <property type="match status" value="1"/>
</dbReference>
<comment type="subcellular location">
    <subcellularLocation>
        <location evidence="1">Membrane</location>
    </subcellularLocation>
</comment>
<dbReference type="SUPFAM" id="SSF81296">
    <property type="entry name" value="E set domains"/>
    <property type="match status" value="1"/>
</dbReference>
<dbReference type="PROSITE" id="PS51233">
    <property type="entry name" value="VWFD"/>
    <property type="match status" value="1"/>
</dbReference>
<dbReference type="SMART" id="SM00032">
    <property type="entry name" value="CCP"/>
    <property type="match status" value="1"/>
</dbReference>
<dbReference type="InterPro" id="IPR051495">
    <property type="entry name" value="Epithelial_Barrier/Signaling"/>
</dbReference>
<organism evidence="14 15">
    <name type="scientific">Strongyloides venezuelensis</name>
    <name type="common">Threadworm</name>
    <dbReference type="NCBI Taxonomy" id="75913"/>
    <lineage>
        <taxon>Eukaryota</taxon>
        <taxon>Metazoa</taxon>
        <taxon>Ecdysozoa</taxon>
        <taxon>Nematoda</taxon>
        <taxon>Chromadorea</taxon>
        <taxon>Rhabditida</taxon>
        <taxon>Tylenchina</taxon>
        <taxon>Panagrolaimomorpha</taxon>
        <taxon>Strongyloidoidea</taxon>
        <taxon>Strongyloididae</taxon>
        <taxon>Strongyloides</taxon>
    </lineage>
</organism>
<keyword evidence="9" id="KW-0732">Signal</keyword>
<dbReference type="Pfam" id="PF23263">
    <property type="entry name" value="C8-3_MUC4"/>
    <property type="match status" value="1"/>
</dbReference>
<evidence type="ECO:0000256" key="2">
    <source>
        <dbReference type="ARBA" id="ARBA00022692"/>
    </source>
</evidence>
<evidence type="ECO:0000259" key="11">
    <source>
        <dbReference type="PROSITE" id="PS50923"/>
    </source>
</evidence>
<reference evidence="15" key="2">
    <citation type="submission" date="2015-08" db="UniProtKB">
        <authorList>
            <consortium name="WormBaseParasite"/>
        </authorList>
    </citation>
    <scope>IDENTIFICATION</scope>
</reference>
<dbReference type="InterPro" id="IPR003886">
    <property type="entry name" value="NIDO_dom"/>
</dbReference>
<dbReference type="PROSITE" id="PS51220">
    <property type="entry name" value="NIDO"/>
    <property type="match status" value="1"/>
</dbReference>
<dbReference type="Pfam" id="PF06119">
    <property type="entry name" value="NIDO"/>
    <property type="match status" value="1"/>
</dbReference>
<evidence type="ECO:0000256" key="1">
    <source>
        <dbReference type="ARBA" id="ARBA00004370"/>
    </source>
</evidence>
<dbReference type="WBParaSite" id="SVE_0363100.1">
    <property type="protein sequence ID" value="SVE_0363100.1"/>
    <property type="gene ID" value="SVE_0363100"/>
</dbReference>
<feature type="domain" description="NIDO" evidence="12">
    <location>
        <begin position="201"/>
        <end position="362"/>
    </location>
</feature>
<dbReference type="InterPro" id="IPR001846">
    <property type="entry name" value="VWF_type-D"/>
</dbReference>
<dbReference type="InterPro" id="IPR014756">
    <property type="entry name" value="Ig_E-set"/>
</dbReference>
<dbReference type="Pfam" id="PF00084">
    <property type="entry name" value="Sushi"/>
    <property type="match status" value="1"/>
</dbReference>
<feature type="compositionally biased region" description="Polar residues" evidence="7">
    <location>
        <begin position="1363"/>
        <end position="1373"/>
    </location>
</feature>
<reference evidence="14" key="1">
    <citation type="submission" date="2014-07" db="EMBL/GenBank/DDBJ databases">
        <authorList>
            <person name="Martin A.A"/>
            <person name="De Silva N."/>
        </authorList>
    </citation>
    <scope>NUCLEOTIDE SEQUENCE</scope>
</reference>
<evidence type="ECO:0000313" key="15">
    <source>
        <dbReference type="WBParaSite" id="SVE_0363100.1"/>
    </source>
</evidence>
<evidence type="ECO:0000256" key="9">
    <source>
        <dbReference type="SAM" id="SignalP"/>
    </source>
</evidence>
<dbReference type="CDD" id="cd00033">
    <property type="entry name" value="CCP"/>
    <property type="match status" value="1"/>
</dbReference>
<evidence type="ECO:0000256" key="8">
    <source>
        <dbReference type="SAM" id="Phobius"/>
    </source>
</evidence>
<keyword evidence="5 6" id="KW-1015">Disulfide bond</keyword>
<keyword evidence="14" id="KW-1185">Reference proteome</keyword>
<feature type="domain" description="AMOP" evidence="10">
    <location>
        <begin position="597"/>
        <end position="755"/>
    </location>
</feature>
<feature type="domain" description="Sushi" evidence="11">
    <location>
        <begin position="1116"/>
        <end position="1175"/>
    </location>
</feature>
<name>A0A0K0F495_STRVS</name>
<dbReference type="PANTHER" id="PTHR13802:SF52">
    <property type="entry name" value="MUCIN-4"/>
    <property type="match status" value="1"/>
</dbReference>
<keyword evidence="3 8" id="KW-1133">Transmembrane helix</keyword>
<dbReference type="PROSITE" id="PS50923">
    <property type="entry name" value="SUSHI"/>
    <property type="match status" value="1"/>
</dbReference>
<evidence type="ECO:0000256" key="7">
    <source>
        <dbReference type="SAM" id="MobiDB-lite"/>
    </source>
</evidence>
<evidence type="ECO:0000256" key="3">
    <source>
        <dbReference type="ARBA" id="ARBA00022989"/>
    </source>
</evidence>
<feature type="region of interest" description="Disordered" evidence="7">
    <location>
        <begin position="1346"/>
        <end position="1373"/>
    </location>
</feature>
<dbReference type="GO" id="GO:0016020">
    <property type="term" value="C:membrane"/>
    <property type="evidence" value="ECO:0007669"/>
    <property type="project" value="UniProtKB-SubCell"/>
</dbReference>
<dbReference type="PROSITE" id="PS50856">
    <property type="entry name" value="AMOP"/>
    <property type="match status" value="1"/>
</dbReference>
<evidence type="ECO:0000313" key="14">
    <source>
        <dbReference type="Proteomes" id="UP000035680"/>
    </source>
</evidence>
<comment type="caution">
    <text evidence="6">Lacks conserved residue(s) required for the propagation of feature annotation.</text>
</comment>
<feature type="transmembrane region" description="Helical" evidence="8">
    <location>
        <begin position="1184"/>
        <end position="1207"/>
    </location>
</feature>
<evidence type="ECO:0000259" key="10">
    <source>
        <dbReference type="PROSITE" id="PS50856"/>
    </source>
</evidence>
<dbReference type="Pfam" id="PF00094">
    <property type="entry name" value="VWD"/>
    <property type="match status" value="1"/>
</dbReference>
<dbReference type="SMART" id="SM00539">
    <property type="entry name" value="NIDO"/>
    <property type="match status" value="1"/>
</dbReference>
<dbReference type="SUPFAM" id="SSF57535">
    <property type="entry name" value="Complement control module/SCR domain"/>
    <property type="match status" value="1"/>
</dbReference>
<evidence type="ECO:0000256" key="4">
    <source>
        <dbReference type="ARBA" id="ARBA00023136"/>
    </source>
</evidence>
<keyword evidence="2 8" id="KW-0812">Transmembrane</keyword>
<keyword evidence="4 8" id="KW-0472">Membrane</keyword>
<dbReference type="InterPro" id="IPR035976">
    <property type="entry name" value="Sushi/SCR/CCP_sf"/>
</dbReference>